<sequence length="74" mass="8067">MPALLRGEHQREGRIARDVDMRDRIHLDGDSEGHVRLLPLAVTPAEAGVSVARALRVNREMPACAGMTVGAKRI</sequence>
<dbReference type="EMBL" id="BNAQ01000002">
    <property type="protein sequence ID" value="GHH14661.1"/>
    <property type="molecule type" value="Genomic_DNA"/>
</dbReference>
<gene>
    <name evidence="1" type="ORF">GCM10008023_16630</name>
</gene>
<proteinExistence type="predicted"/>
<evidence type="ECO:0000313" key="2">
    <source>
        <dbReference type="Proteomes" id="UP000652430"/>
    </source>
</evidence>
<keyword evidence="2" id="KW-1185">Reference proteome</keyword>
<evidence type="ECO:0000313" key="1">
    <source>
        <dbReference type="EMBL" id="GHH14661.1"/>
    </source>
</evidence>
<name>A0ABQ3LFG3_9SPHN</name>
<protein>
    <submittedName>
        <fullName evidence="1">Uncharacterized protein</fullName>
    </submittedName>
</protein>
<accession>A0ABQ3LFG3</accession>
<comment type="caution">
    <text evidence="1">The sequence shown here is derived from an EMBL/GenBank/DDBJ whole genome shotgun (WGS) entry which is preliminary data.</text>
</comment>
<dbReference type="Proteomes" id="UP000652430">
    <property type="component" value="Unassembled WGS sequence"/>
</dbReference>
<reference evidence="2" key="1">
    <citation type="journal article" date="2019" name="Int. J. Syst. Evol. Microbiol.">
        <title>The Global Catalogue of Microorganisms (GCM) 10K type strain sequencing project: providing services to taxonomists for standard genome sequencing and annotation.</title>
        <authorList>
            <consortium name="The Broad Institute Genomics Platform"/>
            <consortium name="The Broad Institute Genome Sequencing Center for Infectious Disease"/>
            <person name="Wu L."/>
            <person name="Ma J."/>
        </authorList>
    </citation>
    <scope>NUCLEOTIDE SEQUENCE [LARGE SCALE GENOMIC DNA]</scope>
    <source>
        <strain evidence="2">CGMCC 1.8957</strain>
    </source>
</reference>
<organism evidence="1 2">
    <name type="scientific">Sphingomonas glacialis</name>
    <dbReference type="NCBI Taxonomy" id="658225"/>
    <lineage>
        <taxon>Bacteria</taxon>
        <taxon>Pseudomonadati</taxon>
        <taxon>Pseudomonadota</taxon>
        <taxon>Alphaproteobacteria</taxon>
        <taxon>Sphingomonadales</taxon>
        <taxon>Sphingomonadaceae</taxon>
        <taxon>Sphingomonas</taxon>
    </lineage>
</organism>